<organism evidence="1">
    <name type="scientific">Arion vulgaris</name>
    <dbReference type="NCBI Taxonomy" id="1028688"/>
    <lineage>
        <taxon>Eukaryota</taxon>
        <taxon>Metazoa</taxon>
        <taxon>Spiralia</taxon>
        <taxon>Lophotrochozoa</taxon>
        <taxon>Mollusca</taxon>
        <taxon>Gastropoda</taxon>
        <taxon>Heterobranchia</taxon>
        <taxon>Euthyneura</taxon>
        <taxon>Panpulmonata</taxon>
        <taxon>Eupulmonata</taxon>
        <taxon>Stylommatophora</taxon>
        <taxon>Helicina</taxon>
        <taxon>Arionoidea</taxon>
        <taxon>Arionidae</taxon>
        <taxon>Arion</taxon>
    </lineage>
</organism>
<evidence type="ECO:0000313" key="1">
    <source>
        <dbReference type="EMBL" id="CEK77547.1"/>
    </source>
</evidence>
<accession>A0A0B7AA69</accession>
<reference evidence="1" key="1">
    <citation type="submission" date="2014-12" db="EMBL/GenBank/DDBJ databases">
        <title>Insight into the proteome of Arion vulgaris.</title>
        <authorList>
            <person name="Aradska J."/>
            <person name="Bulat T."/>
            <person name="Smidak R."/>
            <person name="Sarate P."/>
            <person name="Gangsoo J."/>
            <person name="Sialana F."/>
            <person name="Bilban M."/>
            <person name="Lubec G."/>
        </authorList>
    </citation>
    <scope>NUCLEOTIDE SEQUENCE</scope>
    <source>
        <tissue evidence="1">Skin</tissue>
    </source>
</reference>
<sequence length="53" mass="6089">MPNKRIPKQLMCCELEGGRRSVDRQKKRCGSEMLQYRPHVPGIPGSRLPNVKL</sequence>
<dbReference type="AlphaFoldDB" id="A0A0B7AA69"/>
<protein>
    <submittedName>
        <fullName evidence="1">Uncharacterized protein</fullName>
    </submittedName>
</protein>
<dbReference type="EMBL" id="HACG01030682">
    <property type="protein sequence ID" value="CEK77547.1"/>
    <property type="molecule type" value="Transcribed_RNA"/>
</dbReference>
<gene>
    <name evidence="1" type="primary">ORF105431</name>
</gene>
<proteinExistence type="predicted"/>
<name>A0A0B7AA69_9EUPU</name>